<dbReference type="GO" id="GO:0009927">
    <property type="term" value="F:histidine phosphotransfer kinase activity"/>
    <property type="evidence" value="ECO:0007669"/>
    <property type="project" value="TreeGrafter"/>
</dbReference>
<dbReference type="PROSITE" id="PS50109">
    <property type="entry name" value="HIS_KIN"/>
    <property type="match status" value="1"/>
</dbReference>
<evidence type="ECO:0000313" key="7">
    <source>
        <dbReference type="EMBL" id="KKC33726.1"/>
    </source>
</evidence>
<dbReference type="Gene3D" id="3.30.565.10">
    <property type="entry name" value="Histidine kinase-like ATPase, C-terminal domain"/>
    <property type="match status" value="1"/>
</dbReference>
<dbReference type="InterPro" id="IPR036097">
    <property type="entry name" value="HisK_dim/P_sf"/>
</dbReference>
<dbReference type="Gene3D" id="1.10.287.130">
    <property type="match status" value="1"/>
</dbReference>
<protein>
    <recommendedName>
        <fullName evidence="2">histidine kinase</fullName>
        <ecNumber evidence="2">2.7.13.3</ecNumber>
    </recommendedName>
</protein>
<keyword evidence="9" id="KW-1185">Reference proteome</keyword>
<keyword evidence="4" id="KW-0808">Transferase</keyword>
<dbReference type="InterPro" id="IPR036890">
    <property type="entry name" value="HATPase_C_sf"/>
</dbReference>
<dbReference type="PATRIC" id="fig|728005.3.peg.3924"/>
<evidence type="ECO:0000259" key="6">
    <source>
        <dbReference type="PROSITE" id="PS50109"/>
    </source>
</evidence>
<dbReference type="GO" id="GO:0000155">
    <property type="term" value="F:phosphorelay sensor kinase activity"/>
    <property type="evidence" value="ECO:0007669"/>
    <property type="project" value="InterPro"/>
</dbReference>
<dbReference type="Proteomes" id="UP000033519">
    <property type="component" value="Unassembled WGS sequence"/>
</dbReference>
<proteinExistence type="predicted"/>
<feature type="domain" description="Histidine kinase" evidence="6">
    <location>
        <begin position="324"/>
        <end position="543"/>
    </location>
</feature>
<name>A0A0F5PZA9_9HYPH</name>
<dbReference type="SUPFAM" id="SSF55874">
    <property type="entry name" value="ATPase domain of HSP90 chaperone/DNA topoisomerase II/histidine kinase"/>
    <property type="match status" value="1"/>
</dbReference>
<keyword evidence="3" id="KW-0597">Phosphoprotein</keyword>
<evidence type="ECO:0000256" key="5">
    <source>
        <dbReference type="ARBA" id="ARBA00022777"/>
    </source>
</evidence>
<organism evidence="8 10">
    <name type="scientific">Devosia psychrophila</name>
    <dbReference type="NCBI Taxonomy" id="728005"/>
    <lineage>
        <taxon>Bacteria</taxon>
        <taxon>Pseudomonadati</taxon>
        <taxon>Pseudomonadota</taxon>
        <taxon>Alphaproteobacteria</taxon>
        <taxon>Hyphomicrobiales</taxon>
        <taxon>Devosiaceae</taxon>
        <taxon>Devosia</taxon>
    </lineage>
</organism>
<dbReference type="InterPro" id="IPR003594">
    <property type="entry name" value="HATPase_dom"/>
</dbReference>
<dbReference type="GO" id="GO:0005886">
    <property type="term" value="C:plasma membrane"/>
    <property type="evidence" value="ECO:0007669"/>
    <property type="project" value="TreeGrafter"/>
</dbReference>
<dbReference type="Proteomes" id="UP000182258">
    <property type="component" value="Unassembled WGS sequence"/>
</dbReference>
<comment type="catalytic activity">
    <reaction evidence="1">
        <text>ATP + protein L-histidine = ADP + protein N-phospho-L-histidine.</text>
        <dbReference type="EC" id="2.7.13.3"/>
    </reaction>
</comment>
<keyword evidence="5 8" id="KW-0418">Kinase</keyword>
<reference evidence="8 10" key="2">
    <citation type="submission" date="2016-10" db="EMBL/GenBank/DDBJ databases">
        <authorList>
            <person name="de Groot N.N."/>
        </authorList>
    </citation>
    <scope>NUCLEOTIDE SEQUENCE [LARGE SCALE GENOMIC DNA]</scope>
    <source>
        <strain evidence="8 10">CGMCC 1.10210</strain>
    </source>
</reference>
<evidence type="ECO:0000256" key="2">
    <source>
        <dbReference type="ARBA" id="ARBA00012438"/>
    </source>
</evidence>
<reference evidence="7 9" key="1">
    <citation type="submission" date="2015-03" db="EMBL/GenBank/DDBJ databases">
        <authorList>
            <person name="Lepp D."/>
            <person name="Hassan Y.I."/>
            <person name="Li X.-Z."/>
            <person name="Zhou T."/>
        </authorList>
    </citation>
    <scope>NUCLEOTIDE SEQUENCE [LARGE SCALE GENOMIC DNA]</scope>
    <source>
        <strain evidence="7 9">Cr7-05</strain>
    </source>
</reference>
<dbReference type="Pfam" id="PF00512">
    <property type="entry name" value="HisKA"/>
    <property type="match status" value="1"/>
</dbReference>
<dbReference type="EC" id="2.7.13.3" evidence="2"/>
<evidence type="ECO:0000256" key="4">
    <source>
        <dbReference type="ARBA" id="ARBA00022679"/>
    </source>
</evidence>
<dbReference type="Pfam" id="PF02518">
    <property type="entry name" value="HATPase_c"/>
    <property type="match status" value="1"/>
</dbReference>
<dbReference type="SUPFAM" id="SSF47384">
    <property type="entry name" value="Homodimeric domain of signal transducing histidine kinase"/>
    <property type="match status" value="1"/>
</dbReference>
<dbReference type="STRING" id="728005.SAMN04488059_10553"/>
<dbReference type="InterPro" id="IPR004358">
    <property type="entry name" value="Sig_transdc_His_kin-like_C"/>
</dbReference>
<sequence>MRSAETSGASVTGFGAGQVKADRHAKSKGQAASRNPYFQFSTPLTHAVALTALIAATLFILHDAVRSFEDARRELAIMGSTLVRDIVSLTPAQADSELDAANRRFISVGRASLVAAEAIPAGPMLAGLYIPAQPHGVLALQTHQGNVWTGVLQRGGVAIVLAGLVTLLAARKRRDNMPDSAERHNYSTLAAAIPLGVACWTRAGQLIVCNEQYRSRLNLGKGNMTYQDAVKRLSMGGYIKLLNDDDGSRVLELHREDGDCLLIEERPLGEGAFMTLISDVTEAKRTDNMLHTIRQEQRLLARRYHEEKLKAEAASRSKTNFLAHLSHDIRTPLNHIIGFAELMRHQTYGPLGDARYADYVQSIKASGEGLLASFATILDLAELEGGQKPLRSDPINLDVLMDNVIQRFKAQASRAGIMFVLGEHSDAIIQGDRLGLTRMISNLIENSLRFTPSGGQVKLAAFAARDGVVIEITDTGLGMNENRLASLSQPFALGDATFTREGVGPGLGISISRAIAELSGGNLAIDSTPMIGTTVAISLPLARNSNVQAAE</sequence>
<dbReference type="PANTHER" id="PTHR43047">
    <property type="entry name" value="TWO-COMPONENT HISTIDINE PROTEIN KINASE"/>
    <property type="match status" value="1"/>
</dbReference>
<dbReference type="EMBL" id="LAPV01000084">
    <property type="protein sequence ID" value="KKC33726.1"/>
    <property type="molecule type" value="Genomic_DNA"/>
</dbReference>
<evidence type="ECO:0000313" key="8">
    <source>
        <dbReference type="EMBL" id="SFC43013.1"/>
    </source>
</evidence>
<evidence type="ECO:0000256" key="1">
    <source>
        <dbReference type="ARBA" id="ARBA00000085"/>
    </source>
</evidence>
<dbReference type="EMBL" id="FOMB01000005">
    <property type="protein sequence ID" value="SFC43013.1"/>
    <property type="molecule type" value="Genomic_DNA"/>
</dbReference>
<dbReference type="InterPro" id="IPR005467">
    <property type="entry name" value="His_kinase_dom"/>
</dbReference>
<dbReference type="AlphaFoldDB" id="A0A0F5PZA9"/>
<dbReference type="PRINTS" id="PR00344">
    <property type="entry name" value="BCTRLSENSOR"/>
</dbReference>
<dbReference type="PANTHER" id="PTHR43047:SF66">
    <property type="entry name" value="HISKA"/>
    <property type="match status" value="1"/>
</dbReference>
<evidence type="ECO:0000313" key="9">
    <source>
        <dbReference type="Proteomes" id="UP000033519"/>
    </source>
</evidence>
<dbReference type="CDD" id="cd00082">
    <property type="entry name" value="HisKA"/>
    <property type="match status" value="1"/>
</dbReference>
<evidence type="ECO:0000256" key="3">
    <source>
        <dbReference type="ARBA" id="ARBA00022553"/>
    </source>
</evidence>
<dbReference type="InterPro" id="IPR003661">
    <property type="entry name" value="HisK_dim/P_dom"/>
</dbReference>
<dbReference type="OrthoDB" id="9813151at2"/>
<evidence type="ECO:0000313" key="10">
    <source>
        <dbReference type="Proteomes" id="UP000182258"/>
    </source>
</evidence>
<dbReference type="RefSeq" id="WP_046170297.1">
    <property type="nucleotide sequence ID" value="NZ_FOMB01000005.1"/>
</dbReference>
<accession>A0A0F5PZA9</accession>
<dbReference type="SMART" id="SM00388">
    <property type="entry name" value="HisKA"/>
    <property type="match status" value="1"/>
</dbReference>
<dbReference type="SMART" id="SM00387">
    <property type="entry name" value="HATPase_c"/>
    <property type="match status" value="1"/>
</dbReference>
<gene>
    <name evidence="8" type="ORF">SAMN04488059_10553</name>
    <name evidence="7" type="ORF">WH91_07120</name>
</gene>